<feature type="region of interest" description="Disordered" evidence="1">
    <location>
        <begin position="47"/>
        <end position="75"/>
    </location>
</feature>
<feature type="compositionally biased region" description="Basic and acidic residues" evidence="1">
    <location>
        <begin position="66"/>
        <end position="75"/>
    </location>
</feature>
<dbReference type="Proteomes" id="UP000522262">
    <property type="component" value="Unassembled WGS sequence"/>
</dbReference>
<reference evidence="2 3" key="1">
    <citation type="submission" date="2020-05" db="EMBL/GenBank/DDBJ databases">
        <title>Identification and distribution of gene clusters putatively required for synthesis of sphingolipid metabolism inhibitors in phylogenetically diverse species of the filamentous fungus Fusarium.</title>
        <authorList>
            <person name="Kim H.-S."/>
            <person name="Busman M."/>
            <person name="Brown D.W."/>
            <person name="Divon H."/>
            <person name="Uhlig S."/>
            <person name="Proctor R.H."/>
        </authorList>
    </citation>
    <scope>NUCLEOTIDE SEQUENCE [LARGE SCALE GENOMIC DNA]</scope>
    <source>
        <strain evidence="2 3">NRRL 53147</strain>
    </source>
</reference>
<name>A0A8H5N7T4_9HYPO</name>
<evidence type="ECO:0000256" key="1">
    <source>
        <dbReference type="SAM" id="MobiDB-lite"/>
    </source>
</evidence>
<dbReference type="EMBL" id="JAAOAM010000038">
    <property type="protein sequence ID" value="KAF5555114.1"/>
    <property type="molecule type" value="Genomic_DNA"/>
</dbReference>
<evidence type="ECO:0000313" key="2">
    <source>
        <dbReference type="EMBL" id="KAF5555114.1"/>
    </source>
</evidence>
<organism evidence="2 3">
    <name type="scientific">Fusarium mexicanum</name>
    <dbReference type="NCBI Taxonomy" id="751941"/>
    <lineage>
        <taxon>Eukaryota</taxon>
        <taxon>Fungi</taxon>
        <taxon>Dikarya</taxon>
        <taxon>Ascomycota</taxon>
        <taxon>Pezizomycotina</taxon>
        <taxon>Sordariomycetes</taxon>
        <taxon>Hypocreomycetidae</taxon>
        <taxon>Hypocreales</taxon>
        <taxon>Nectriaceae</taxon>
        <taxon>Fusarium</taxon>
        <taxon>Fusarium fujikuroi species complex</taxon>
    </lineage>
</organism>
<gene>
    <name evidence="2" type="ORF">FMEXI_1634</name>
</gene>
<accession>A0A8H5N7T4</accession>
<sequence>MFLRRFFSLFAEAWLFSKYCPRPNPSFERSSDALKAQMTFDPINEAADDERKLVASSDATSLQEPNHSETKADKTNRRLREGLATTFEVRFIAIDIHTARSQHTDPMMKGFEGHYRRMVTGRRISSKPAKKNGHMGQRRASPMTVLDIFLLRLVSLTTCCNLLISSCARVAAHATKVLPEAADVVEQVATIHAVEAHGRDAQAGGVDLGPVSVVGSLYLGDVLQLDAEHTVLTVHNHFLTVLNHFLTHEPPLKGI</sequence>
<dbReference type="AlphaFoldDB" id="A0A8H5N7T4"/>
<evidence type="ECO:0000313" key="3">
    <source>
        <dbReference type="Proteomes" id="UP000522262"/>
    </source>
</evidence>
<proteinExistence type="predicted"/>
<protein>
    <submittedName>
        <fullName evidence="2">Uncharacterized protein</fullName>
    </submittedName>
</protein>
<keyword evidence="3" id="KW-1185">Reference proteome</keyword>
<comment type="caution">
    <text evidence="2">The sequence shown here is derived from an EMBL/GenBank/DDBJ whole genome shotgun (WGS) entry which is preliminary data.</text>
</comment>